<dbReference type="EMBL" id="DF839421">
    <property type="protein sequence ID" value="GAT43880.1"/>
    <property type="molecule type" value="Genomic_DNA"/>
</dbReference>
<dbReference type="Proteomes" id="UP000815677">
    <property type="component" value="Unassembled WGS sequence"/>
</dbReference>
<feature type="compositionally biased region" description="Polar residues" evidence="1">
    <location>
        <begin position="178"/>
        <end position="191"/>
    </location>
</feature>
<feature type="compositionally biased region" description="Basic and acidic residues" evidence="1">
    <location>
        <begin position="230"/>
        <end position="246"/>
    </location>
</feature>
<feature type="region of interest" description="Disordered" evidence="1">
    <location>
        <begin position="158"/>
        <end position="294"/>
    </location>
</feature>
<accession>A0ABQ0KY52</accession>
<protein>
    <submittedName>
        <fullName evidence="2">Uncharacterized protein</fullName>
    </submittedName>
</protein>
<evidence type="ECO:0000256" key="1">
    <source>
        <dbReference type="SAM" id="MobiDB-lite"/>
    </source>
</evidence>
<feature type="compositionally biased region" description="Basic residues" evidence="1">
    <location>
        <begin position="256"/>
        <end position="266"/>
    </location>
</feature>
<evidence type="ECO:0000313" key="2">
    <source>
        <dbReference type="EMBL" id="GAT43880.1"/>
    </source>
</evidence>
<name>A0ABQ0KY52_MYCCL</name>
<gene>
    <name evidence="2" type="ORF">MCHLO_01544</name>
</gene>
<feature type="non-terminal residue" evidence="2">
    <location>
        <position position="1"/>
    </location>
</feature>
<sequence length="294" mass="33121">SHFQKVYTEVERDDALLNATDSLRHAGYFGPTGFWWMQTAVLELVDHVLDSGGDKEGQIRTTLSGVVEDDTRWRYDDATTLFTKETLVDNVLVPHLTVSIIKADRQISYKAATKEWNDAQYIMERIFSDPLSKQARKAGIQKAWRDGETMIRAQFAEDTKPKLQQKSEAERQKAVVAPTNSPVNPVASTSFVRAHDGQAAKSTKRKAVEQAEGEDEEQQIPPPAQKRRKTEKENKKVDVKLEKMTLDDFPPPPLKSPKKAKSPKKMTTKEPSASQSTHWMRTRGAAKKATGDEE</sequence>
<proteinExistence type="predicted"/>
<keyword evidence="3" id="KW-1185">Reference proteome</keyword>
<feature type="compositionally biased region" description="Basic and acidic residues" evidence="1">
    <location>
        <begin position="158"/>
        <end position="173"/>
    </location>
</feature>
<organism evidence="2 3">
    <name type="scientific">Mycena chlorophos</name>
    <name type="common">Agaric fungus</name>
    <name type="synonym">Agaricus chlorophos</name>
    <dbReference type="NCBI Taxonomy" id="658473"/>
    <lineage>
        <taxon>Eukaryota</taxon>
        <taxon>Fungi</taxon>
        <taxon>Dikarya</taxon>
        <taxon>Basidiomycota</taxon>
        <taxon>Agaricomycotina</taxon>
        <taxon>Agaricomycetes</taxon>
        <taxon>Agaricomycetidae</taxon>
        <taxon>Agaricales</taxon>
        <taxon>Marasmiineae</taxon>
        <taxon>Mycenaceae</taxon>
        <taxon>Mycena</taxon>
    </lineage>
</organism>
<feature type="compositionally biased region" description="Polar residues" evidence="1">
    <location>
        <begin position="269"/>
        <end position="279"/>
    </location>
</feature>
<reference evidence="2" key="1">
    <citation type="submission" date="2014-09" db="EMBL/GenBank/DDBJ databases">
        <title>Genome sequence of the luminous mushroom Mycena chlorophos for searching fungal bioluminescence genes.</title>
        <authorList>
            <person name="Tanaka Y."/>
            <person name="Kasuga D."/>
            <person name="Oba Y."/>
            <person name="Hase S."/>
            <person name="Sato K."/>
            <person name="Oba Y."/>
            <person name="Sakakibara Y."/>
        </authorList>
    </citation>
    <scope>NUCLEOTIDE SEQUENCE</scope>
</reference>
<evidence type="ECO:0000313" key="3">
    <source>
        <dbReference type="Proteomes" id="UP000815677"/>
    </source>
</evidence>